<sequence>MKIAHLSTLFSPATFASLGRRGSASPSIAQSMATTAAVVGAVTATPPASPTVVPTKPTLCASNPPDLVLERPIISGPVSPAPSACGSDHDDDPHGDHGAASWLLDDPVRRAHYSALIKYLYAHPHVVAQWVVQPSPGQDRLVAWVTNGLYRRFRHHAADEAGVLAILDHLLADHFASVSDAGSLLRATSPATKLLAAYTQTDTARHYIDSIVADRVAVLAQIPDLDVEVDPTRTDAPPAVCAARMRLLQDLAAALFTAILASLDRVPLGIRRICAHIRRLALRKDPCAPRAHVAAVIGGFFLLRLVNPALVTAPTLPPQARRAVTLVAKVLQHLANQPSRTKEPYMAPLHAWSESHADTMQRFLLAVADDSVSDDASDLYARGAPAAPAMVRMPGQALGAPVQRQVRELFTAGITTPARLAHRVAVAVAYARQRDAERNAFEAVLAAGVHAVRVAEEQTSLARAV</sequence>
<keyword evidence="1" id="KW-0343">GTPase activation</keyword>
<reference evidence="4 5" key="1">
    <citation type="submission" date="2009-11" db="EMBL/GenBank/DDBJ databases">
        <title>Annotation of Allomyces macrogynus ATCC 38327.</title>
        <authorList>
            <consortium name="The Broad Institute Genome Sequencing Platform"/>
            <person name="Russ C."/>
            <person name="Cuomo C."/>
            <person name="Burger G."/>
            <person name="Gray M.W."/>
            <person name="Holland P.W.H."/>
            <person name="King N."/>
            <person name="Lang F.B.F."/>
            <person name="Roger A.J."/>
            <person name="Ruiz-Trillo I."/>
            <person name="Young S.K."/>
            <person name="Zeng Q."/>
            <person name="Gargeya S."/>
            <person name="Fitzgerald M."/>
            <person name="Haas B."/>
            <person name="Abouelleil A."/>
            <person name="Alvarado L."/>
            <person name="Arachchi H.M."/>
            <person name="Berlin A."/>
            <person name="Chapman S.B."/>
            <person name="Gearin G."/>
            <person name="Goldberg J."/>
            <person name="Griggs A."/>
            <person name="Gujja S."/>
            <person name="Hansen M."/>
            <person name="Heiman D."/>
            <person name="Howarth C."/>
            <person name="Larimer J."/>
            <person name="Lui A."/>
            <person name="MacDonald P.J.P."/>
            <person name="McCowen C."/>
            <person name="Montmayeur A."/>
            <person name="Murphy C."/>
            <person name="Neiman D."/>
            <person name="Pearson M."/>
            <person name="Priest M."/>
            <person name="Roberts A."/>
            <person name="Saif S."/>
            <person name="Shea T."/>
            <person name="Sisk P."/>
            <person name="Stolte C."/>
            <person name="Sykes S."/>
            <person name="Wortman J."/>
            <person name="Nusbaum C."/>
            <person name="Birren B."/>
        </authorList>
    </citation>
    <scope>NUCLEOTIDE SEQUENCE [LARGE SCALE GENOMIC DNA]</scope>
    <source>
        <strain evidence="4 5">ATCC 38327</strain>
    </source>
</reference>
<protein>
    <recommendedName>
        <fullName evidence="3">Ras-GAP domain-containing protein</fullName>
    </recommendedName>
</protein>
<evidence type="ECO:0000259" key="3">
    <source>
        <dbReference type="PROSITE" id="PS50018"/>
    </source>
</evidence>
<accession>A0A0L0STQ3</accession>
<name>A0A0L0STQ3_ALLM3</name>
<dbReference type="eggNOG" id="KOG2128">
    <property type="taxonomic scope" value="Eukaryota"/>
</dbReference>
<dbReference type="PANTHER" id="PTHR10194:SF60">
    <property type="entry name" value="RAS GTPASE-ACTIVATING PROTEIN RASKOL"/>
    <property type="match status" value="1"/>
</dbReference>
<dbReference type="Pfam" id="PF00616">
    <property type="entry name" value="RasGAP"/>
    <property type="match status" value="1"/>
</dbReference>
<feature type="compositionally biased region" description="Basic and acidic residues" evidence="2">
    <location>
        <begin position="87"/>
        <end position="97"/>
    </location>
</feature>
<dbReference type="Proteomes" id="UP000054350">
    <property type="component" value="Unassembled WGS sequence"/>
</dbReference>
<proteinExistence type="predicted"/>
<dbReference type="InterPro" id="IPR001936">
    <property type="entry name" value="RasGAP_dom"/>
</dbReference>
<dbReference type="AlphaFoldDB" id="A0A0L0STQ3"/>
<dbReference type="SMART" id="SM00323">
    <property type="entry name" value="RasGAP"/>
    <property type="match status" value="1"/>
</dbReference>
<dbReference type="InterPro" id="IPR008936">
    <property type="entry name" value="Rho_GTPase_activation_prot"/>
</dbReference>
<reference evidence="5" key="2">
    <citation type="submission" date="2009-11" db="EMBL/GenBank/DDBJ databases">
        <title>The Genome Sequence of Allomyces macrogynus strain ATCC 38327.</title>
        <authorList>
            <consortium name="The Broad Institute Genome Sequencing Platform"/>
            <person name="Russ C."/>
            <person name="Cuomo C."/>
            <person name="Shea T."/>
            <person name="Young S.K."/>
            <person name="Zeng Q."/>
            <person name="Koehrsen M."/>
            <person name="Haas B."/>
            <person name="Borodovsky M."/>
            <person name="Guigo R."/>
            <person name="Alvarado L."/>
            <person name="Berlin A."/>
            <person name="Borenstein D."/>
            <person name="Chen Z."/>
            <person name="Engels R."/>
            <person name="Freedman E."/>
            <person name="Gellesch M."/>
            <person name="Goldberg J."/>
            <person name="Griggs A."/>
            <person name="Gujja S."/>
            <person name="Heiman D."/>
            <person name="Hepburn T."/>
            <person name="Howarth C."/>
            <person name="Jen D."/>
            <person name="Larson L."/>
            <person name="Lewis B."/>
            <person name="Mehta T."/>
            <person name="Park D."/>
            <person name="Pearson M."/>
            <person name="Roberts A."/>
            <person name="Saif S."/>
            <person name="Shenoy N."/>
            <person name="Sisk P."/>
            <person name="Stolte C."/>
            <person name="Sykes S."/>
            <person name="Walk T."/>
            <person name="White J."/>
            <person name="Yandava C."/>
            <person name="Burger G."/>
            <person name="Gray M.W."/>
            <person name="Holland P.W.H."/>
            <person name="King N."/>
            <person name="Lang F.B.F."/>
            <person name="Roger A.J."/>
            <person name="Ruiz-Trillo I."/>
            <person name="Lander E."/>
            <person name="Nusbaum C."/>
        </authorList>
    </citation>
    <scope>NUCLEOTIDE SEQUENCE [LARGE SCALE GENOMIC DNA]</scope>
    <source>
        <strain evidence="5">ATCC 38327</strain>
    </source>
</reference>
<feature type="domain" description="Ras-GAP" evidence="3">
    <location>
        <begin position="166"/>
        <end position="336"/>
    </location>
</feature>
<evidence type="ECO:0000313" key="4">
    <source>
        <dbReference type="EMBL" id="KNE65933.1"/>
    </source>
</evidence>
<evidence type="ECO:0000256" key="2">
    <source>
        <dbReference type="SAM" id="MobiDB-lite"/>
    </source>
</evidence>
<dbReference type="EMBL" id="GG745349">
    <property type="protein sequence ID" value="KNE65933.1"/>
    <property type="molecule type" value="Genomic_DNA"/>
</dbReference>
<dbReference type="Gene3D" id="1.10.506.10">
    <property type="entry name" value="GTPase Activation - p120gap, domain 1"/>
    <property type="match status" value="1"/>
</dbReference>
<evidence type="ECO:0000256" key="1">
    <source>
        <dbReference type="ARBA" id="ARBA00022468"/>
    </source>
</evidence>
<dbReference type="SUPFAM" id="SSF48350">
    <property type="entry name" value="GTPase activation domain, GAP"/>
    <property type="match status" value="1"/>
</dbReference>
<dbReference type="VEuPathDB" id="FungiDB:AMAG_10223"/>
<dbReference type="GO" id="GO:0005096">
    <property type="term" value="F:GTPase activator activity"/>
    <property type="evidence" value="ECO:0007669"/>
    <property type="project" value="UniProtKB-KW"/>
</dbReference>
<dbReference type="InterPro" id="IPR039360">
    <property type="entry name" value="Ras_GTPase"/>
</dbReference>
<dbReference type="PANTHER" id="PTHR10194">
    <property type="entry name" value="RAS GTPASE-ACTIVATING PROTEINS"/>
    <property type="match status" value="1"/>
</dbReference>
<evidence type="ECO:0000313" key="5">
    <source>
        <dbReference type="Proteomes" id="UP000054350"/>
    </source>
</evidence>
<dbReference type="PROSITE" id="PS50018">
    <property type="entry name" value="RAS_GTPASE_ACTIV_2"/>
    <property type="match status" value="1"/>
</dbReference>
<organism evidence="4 5">
    <name type="scientific">Allomyces macrogynus (strain ATCC 38327)</name>
    <name type="common">Allomyces javanicus var. macrogynus</name>
    <dbReference type="NCBI Taxonomy" id="578462"/>
    <lineage>
        <taxon>Eukaryota</taxon>
        <taxon>Fungi</taxon>
        <taxon>Fungi incertae sedis</taxon>
        <taxon>Blastocladiomycota</taxon>
        <taxon>Blastocladiomycetes</taxon>
        <taxon>Blastocladiales</taxon>
        <taxon>Blastocladiaceae</taxon>
        <taxon>Allomyces</taxon>
    </lineage>
</organism>
<gene>
    <name evidence="4" type="ORF">AMAG_10223</name>
</gene>
<dbReference type="STRING" id="578462.A0A0L0STQ3"/>
<keyword evidence="5" id="KW-1185">Reference proteome</keyword>
<dbReference type="OrthoDB" id="775356at2759"/>
<feature type="region of interest" description="Disordered" evidence="2">
    <location>
        <begin position="79"/>
        <end position="101"/>
    </location>
</feature>